<name>A0A195CI81_9HYME</name>
<keyword evidence="3" id="KW-1185">Reference proteome</keyword>
<evidence type="ECO:0000313" key="3">
    <source>
        <dbReference type="Proteomes" id="UP000078542"/>
    </source>
</evidence>
<feature type="non-terminal residue" evidence="2">
    <location>
        <position position="1"/>
    </location>
</feature>
<sequence>HADDVIRRTIGRAGVHVTSLASVWRVAEKQKETHATRRIEGSEGTTEPSDVRERVLGGERESRMWKFYTKRTINGCDLKTLHKSNF</sequence>
<protein>
    <submittedName>
        <fullName evidence="2">Uncharacterized protein</fullName>
    </submittedName>
</protein>
<reference evidence="2 3" key="1">
    <citation type="submission" date="2016-03" db="EMBL/GenBank/DDBJ databases">
        <title>Cyphomyrmex costatus WGS genome.</title>
        <authorList>
            <person name="Nygaard S."/>
            <person name="Hu H."/>
            <person name="Boomsma J."/>
            <person name="Zhang G."/>
        </authorList>
    </citation>
    <scope>NUCLEOTIDE SEQUENCE [LARGE SCALE GENOMIC DNA]</scope>
    <source>
        <strain evidence="2">MS0001</strain>
        <tissue evidence="2">Whole body</tissue>
    </source>
</reference>
<dbReference type="EMBL" id="KQ977720">
    <property type="protein sequence ID" value="KYN00418.1"/>
    <property type="molecule type" value="Genomic_DNA"/>
</dbReference>
<evidence type="ECO:0000313" key="2">
    <source>
        <dbReference type="EMBL" id="KYN00418.1"/>
    </source>
</evidence>
<dbReference type="AlphaFoldDB" id="A0A195CI81"/>
<feature type="region of interest" description="Disordered" evidence="1">
    <location>
        <begin position="31"/>
        <end position="55"/>
    </location>
</feature>
<organism evidence="2 3">
    <name type="scientific">Cyphomyrmex costatus</name>
    <dbReference type="NCBI Taxonomy" id="456900"/>
    <lineage>
        <taxon>Eukaryota</taxon>
        <taxon>Metazoa</taxon>
        <taxon>Ecdysozoa</taxon>
        <taxon>Arthropoda</taxon>
        <taxon>Hexapoda</taxon>
        <taxon>Insecta</taxon>
        <taxon>Pterygota</taxon>
        <taxon>Neoptera</taxon>
        <taxon>Endopterygota</taxon>
        <taxon>Hymenoptera</taxon>
        <taxon>Apocrita</taxon>
        <taxon>Aculeata</taxon>
        <taxon>Formicoidea</taxon>
        <taxon>Formicidae</taxon>
        <taxon>Myrmicinae</taxon>
        <taxon>Cyphomyrmex</taxon>
    </lineage>
</organism>
<gene>
    <name evidence="2" type="ORF">ALC62_08722</name>
</gene>
<proteinExistence type="predicted"/>
<evidence type="ECO:0000256" key="1">
    <source>
        <dbReference type="SAM" id="MobiDB-lite"/>
    </source>
</evidence>
<dbReference type="Proteomes" id="UP000078542">
    <property type="component" value="Unassembled WGS sequence"/>
</dbReference>
<feature type="compositionally biased region" description="Basic and acidic residues" evidence="1">
    <location>
        <begin position="31"/>
        <end position="41"/>
    </location>
</feature>
<accession>A0A195CI81</accession>